<evidence type="ECO:0000313" key="7">
    <source>
        <dbReference type="EMBL" id="EFJ18142.1"/>
    </source>
</evidence>
<name>D8SC71_SELML</name>
<dbReference type="AlphaFoldDB" id="D8SC71"/>
<dbReference type="HOGENOM" id="CLU_030571_5_3_1"/>
<keyword evidence="2" id="KW-0479">Metal-binding</keyword>
<gene>
    <name evidence="7" type="ORF">SELMODRAFT_444701</name>
</gene>
<organism evidence="8">
    <name type="scientific">Selaginella moellendorffii</name>
    <name type="common">Spikemoss</name>
    <dbReference type="NCBI Taxonomy" id="88036"/>
    <lineage>
        <taxon>Eukaryota</taxon>
        <taxon>Viridiplantae</taxon>
        <taxon>Streptophyta</taxon>
        <taxon>Embryophyta</taxon>
        <taxon>Tracheophyta</taxon>
        <taxon>Lycopodiopsida</taxon>
        <taxon>Selaginellales</taxon>
        <taxon>Selaginellaceae</taxon>
        <taxon>Selaginella</taxon>
    </lineage>
</organism>
<protein>
    <recommendedName>
        <fullName evidence="6">Metallo-beta-lactamase domain-containing protein</fullName>
    </recommendedName>
</protein>
<keyword evidence="5" id="KW-0812">Transmembrane</keyword>
<evidence type="ECO:0000256" key="4">
    <source>
        <dbReference type="ARBA" id="ARBA00022833"/>
    </source>
</evidence>
<feature type="domain" description="Metallo-beta-lactamase" evidence="6">
    <location>
        <begin position="119"/>
        <end position="319"/>
    </location>
</feature>
<dbReference type="InterPro" id="IPR051453">
    <property type="entry name" value="MBL_Glyoxalase_II"/>
</dbReference>
<dbReference type="EMBL" id="GL377611">
    <property type="protein sequence ID" value="EFJ18142.1"/>
    <property type="molecule type" value="Genomic_DNA"/>
</dbReference>
<accession>D8SC71</accession>
<evidence type="ECO:0000256" key="1">
    <source>
        <dbReference type="ARBA" id="ARBA00001947"/>
    </source>
</evidence>
<proteinExistence type="predicted"/>
<dbReference type="Pfam" id="PF00753">
    <property type="entry name" value="Lactamase_B"/>
    <property type="match status" value="1"/>
</dbReference>
<dbReference type="InterPro" id="IPR036866">
    <property type="entry name" value="RibonucZ/Hydroxyglut_hydro"/>
</dbReference>
<dbReference type="Gene3D" id="3.60.15.10">
    <property type="entry name" value="Ribonuclease Z/Hydroxyacylglutathione hydrolase-like"/>
    <property type="match status" value="1"/>
</dbReference>
<dbReference type="Gramene" id="EFJ18142">
    <property type="protein sequence ID" value="EFJ18142"/>
    <property type="gene ID" value="SELMODRAFT_444701"/>
</dbReference>
<dbReference type="SMART" id="SM00849">
    <property type="entry name" value="Lactamase_B"/>
    <property type="match status" value="1"/>
</dbReference>
<dbReference type="KEGG" id="smo:SELMODRAFT_444701"/>
<keyword evidence="4" id="KW-0862">Zinc</keyword>
<dbReference type="GO" id="GO:0016790">
    <property type="term" value="F:thiolester hydrolase activity"/>
    <property type="evidence" value="ECO:0000318"/>
    <property type="project" value="GO_Central"/>
</dbReference>
<dbReference type="PANTHER" id="PTHR46233">
    <property type="entry name" value="HYDROXYACYLGLUTATHIONE HYDROLASE GLOC"/>
    <property type="match status" value="1"/>
</dbReference>
<dbReference type="InterPro" id="IPR001279">
    <property type="entry name" value="Metallo-B-lactamas"/>
</dbReference>
<evidence type="ECO:0000259" key="6">
    <source>
        <dbReference type="SMART" id="SM00849"/>
    </source>
</evidence>
<dbReference type="CDD" id="cd16275">
    <property type="entry name" value="BaeB-like_MBL-fold"/>
    <property type="match status" value="1"/>
</dbReference>
<keyword evidence="3" id="KW-0378">Hydrolase</keyword>
<dbReference type="OMA" id="GLPCHAH"/>
<evidence type="ECO:0000256" key="3">
    <source>
        <dbReference type="ARBA" id="ARBA00022801"/>
    </source>
</evidence>
<reference evidence="7 8" key="1">
    <citation type="journal article" date="2011" name="Science">
        <title>The Selaginella genome identifies genetic changes associated with the evolution of vascular plants.</title>
        <authorList>
            <person name="Banks J.A."/>
            <person name="Nishiyama T."/>
            <person name="Hasebe M."/>
            <person name="Bowman J.L."/>
            <person name="Gribskov M."/>
            <person name="dePamphilis C."/>
            <person name="Albert V.A."/>
            <person name="Aono N."/>
            <person name="Aoyama T."/>
            <person name="Ambrose B.A."/>
            <person name="Ashton N.W."/>
            <person name="Axtell M.J."/>
            <person name="Barker E."/>
            <person name="Barker M.S."/>
            <person name="Bennetzen J.L."/>
            <person name="Bonawitz N.D."/>
            <person name="Chapple C."/>
            <person name="Cheng C."/>
            <person name="Correa L.G."/>
            <person name="Dacre M."/>
            <person name="DeBarry J."/>
            <person name="Dreyer I."/>
            <person name="Elias M."/>
            <person name="Engstrom E.M."/>
            <person name="Estelle M."/>
            <person name="Feng L."/>
            <person name="Finet C."/>
            <person name="Floyd S.K."/>
            <person name="Frommer W.B."/>
            <person name="Fujita T."/>
            <person name="Gramzow L."/>
            <person name="Gutensohn M."/>
            <person name="Harholt J."/>
            <person name="Hattori M."/>
            <person name="Heyl A."/>
            <person name="Hirai T."/>
            <person name="Hiwatashi Y."/>
            <person name="Ishikawa M."/>
            <person name="Iwata M."/>
            <person name="Karol K.G."/>
            <person name="Koehler B."/>
            <person name="Kolukisaoglu U."/>
            <person name="Kubo M."/>
            <person name="Kurata T."/>
            <person name="Lalonde S."/>
            <person name="Li K."/>
            <person name="Li Y."/>
            <person name="Litt A."/>
            <person name="Lyons E."/>
            <person name="Manning G."/>
            <person name="Maruyama T."/>
            <person name="Michael T.P."/>
            <person name="Mikami K."/>
            <person name="Miyazaki S."/>
            <person name="Morinaga S."/>
            <person name="Murata T."/>
            <person name="Mueller-Roeber B."/>
            <person name="Nelson D.R."/>
            <person name="Obara M."/>
            <person name="Oguri Y."/>
            <person name="Olmstead R.G."/>
            <person name="Onodera N."/>
            <person name="Petersen B.L."/>
            <person name="Pils B."/>
            <person name="Prigge M."/>
            <person name="Rensing S.A."/>
            <person name="Riano-Pachon D.M."/>
            <person name="Roberts A.W."/>
            <person name="Sato Y."/>
            <person name="Scheller H.V."/>
            <person name="Schulz B."/>
            <person name="Schulz C."/>
            <person name="Shakirov E.V."/>
            <person name="Shibagaki N."/>
            <person name="Shinohara N."/>
            <person name="Shippen D.E."/>
            <person name="Soerensen I."/>
            <person name="Sotooka R."/>
            <person name="Sugimoto N."/>
            <person name="Sugita M."/>
            <person name="Sumikawa N."/>
            <person name="Tanurdzic M."/>
            <person name="Theissen G."/>
            <person name="Ulvskov P."/>
            <person name="Wakazuki S."/>
            <person name="Weng J.K."/>
            <person name="Willats W.W."/>
            <person name="Wipf D."/>
            <person name="Wolf P.G."/>
            <person name="Yang L."/>
            <person name="Zimmer A.D."/>
            <person name="Zhu Q."/>
            <person name="Mitros T."/>
            <person name="Hellsten U."/>
            <person name="Loque D."/>
            <person name="Otillar R."/>
            <person name="Salamov A."/>
            <person name="Schmutz J."/>
            <person name="Shapiro H."/>
            <person name="Lindquist E."/>
            <person name="Lucas S."/>
            <person name="Rokhsar D."/>
            <person name="Grigoriev I.V."/>
        </authorList>
    </citation>
    <scope>NUCLEOTIDE SEQUENCE [LARGE SCALE GENOMIC DNA]</scope>
</reference>
<dbReference type="PANTHER" id="PTHR46233:SF3">
    <property type="entry name" value="HYDROXYACYLGLUTATHIONE HYDROLASE GLOC"/>
    <property type="match status" value="1"/>
</dbReference>
<feature type="transmembrane region" description="Helical" evidence="5">
    <location>
        <begin position="43"/>
        <end position="62"/>
    </location>
</feature>
<dbReference type="Proteomes" id="UP000001514">
    <property type="component" value="Unassembled WGS sequence"/>
</dbReference>
<keyword evidence="8" id="KW-1185">Reference proteome</keyword>
<dbReference type="GO" id="GO:0046872">
    <property type="term" value="F:metal ion binding"/>
    <property type="evidence" value="ECO:0007669"/>
    <property type="project" value="UniProtKB-KW"/>
</dbReference>
<evidence type="ECO:0000256" key="2">
    <source>
        <dbReference type="ARBA" id="ARBA00022723"/>
    </source>
</evidence>
<dbReference type="InParanoid" id="D8SC71"/>
<evidence type="ECO:0000256" key="5">
    <source>
        <dbReference type="SAM" id="Phobius"/>
    </source>
</evidence>
<dbReference type="eggNOG" id="KOG0813">
    <property type="taxonomic scope" value="Eukaryota"/>
</dbReference>
<evidence type="ECO:0000313" key="8">
    <source>
        <dbReference type="Proteomes" id="UP000001514"/>
    </source>
</evidence>
<sequence>MKQLNPCMQTANGAKLTFDAGKFTLRCGITVVRRKHMHKQLNWYDLALFSLLLSSFSFYLYLCSLQSPADETIGRKLRLTREAVNGNFYFRQLLAGRDFCLNPGNIIETQIFNAGAQMQNYVYLVGDAKTREAVVVDPAWDVKGIKAFADAEHINLVGAVATHYHFDHTGGPPPPPFDRLMIKLPGVRQLAVEDNLPIYVNKHDAGTIKTKNEVPAQSIVELDDLSTVMVGSVKLEFIHTPGHTPGSQCIRINRAPAEDILLSGDTLFISRRRSYVSQKNKKRSCGRLDLPDCSVEAMYTSLQKKLASLPDSTRVYPGHNYGGPSTSIANEKKHGFLRPMSEREWLQQHRL</sequence>
<dbReference type="STRING" id="88036.D8SC71"/>
<dbReference type="SUPFAM" id="SSF56281">
    <property type="entry name" value="Metallo-hydrolase/oxidoreductase"/>
    <property type="match status" value="1"/>
</dbReference>
<keyword evidence="5" id="KW-1133">Transmembrane helix</keyword>
<keyword evidence="5" id="KW-0472">Membrane</keyword>
<comment type="cofactor">
    <cofactor evidence="1">
        <name>Zn(2+)</name>
        <dbReference type="ChEBI" id="CHEBI:29105"/>
    </cofactor>
</comment>